<evidence type="ECO:0000256" key="1">
    <source>
        <dbReference type="ARBA" id="ARBA00008777"/>
    </source>
</evidence>
<dbReference type="InterPro" id="IPR036373">
    <property type="entry name" value="Ribosomal_bL17_sf"/>
</dbReference>
<dbReference type="GO" id="GO:0003735">
    <property type="term" value="F:structural constituent of ribosome"/>
    <property type="evidence" value="ECO:0007669"/>
    <property type="project" value="InterPro"/>
</dbReference>
<feature type="compositionally biased region" description="Basic and acidic residues" evidence="5">
    <location>
        <begin position="136"/>
        <end position="146"/>
    </location>
</feature>
<feature type="region of interest" description="Disordered" evidence="5">
    <location>
        <begin position="126"/>
        <end position="146"/>
    </location>
</feature>
<dbReference type="InterPro" id="IPR000456">
    <property type="entry name" value="Ribosomal_bL17"/>
</dbReference>
<evidence type="ECO:0000256" key="3">
    <source>
        <dbReference type="ARBA" id="ARBA00023274"/>
    </source>
</evidence>
<dbReference type="Gene3D" id="3.90.1030.10">
    <property type="entry name" value="Ribosomal protein L17"/>
    <property type="match status" value="1"/>
</dbReference>
<sequence>MGNAPVRIVTIQCLDASHNKSANRTMVTQLIEHERIRTTLPKAKELRRVADQVVTLAKEATESSRRRAQGILRTPLAMEKLFKQLGPRYELRAGGYTRVLKADFRRGDGAEMAVIEYIDRPGEIRRSKPPAQRVAIGKEEASIGSN</sequence>
<evidence type="ECO:0000313" key="6">
    <source>
        <dbReference type="EMBL" id="CCA20129.1"/>
    </source>
</evidence>
<proteinExistence type="inferred from homology"/>
<dbReference type="EMBL" id="FR824131">
    <property type="protein sequence ID" value="CCA20129.1"/>
    <property type="molecule type" value="Genomic_DNA"/>
</dbReference>
<accession>F0WFZ5</accession>
<organism evidence="6">
    <name type="scientific">Albugo laibachii Nc14</name>
    <dbReference type="NCBI Taxonomy" id="890382"/>
    <lineage>
        <taxon>Eukaryota</taxon>
        <taxon>Sar</taxon>
        <taxon>Stramenopiles</taxon>
        <taxon>Oomycota</taxon>
        <taxon>Peronosporomycetes</taxon>
        <taxon>Albuginales</taxon>
        <taxon>Albuginaceae</taxon>
        <taxon>Albugo</taxon>
    </lineage>
</organism>
<dbReference type="AlphaFoldDB" id="F0WFZ5"/>
<dbReference type="NCBIfam" id="TIGR00059">
    <property type="entry name" value="L17"/>
    <property type="match status" value="1"/>
</dbReference>
<dbReference type="GO" id="GO:0022625">
    <property type="term" value="C:cytosolic large ribosomal subunit"/>
    <property type="evidence" value="ECO:0007669"/>
    <property type="project" value="TreeGrafter"/>
</dbReference>
<dbReference type="PANTHER" id="PTHR14413:SF16">
    <property type="entry name" value="LARGE RIBOSOMAL SUBUNIT PROTEIN BL17M"/>
    <property type="match status" value="1"/>
</dbReference>
<dbReference type="HOGENOM" id="CLU_074407_2_1_1"/>
<reference evidence="6" key="1">
    <citation type="journal article" date="2011" name="PLoS Biol.">
        <title>Gene gain and loss during evolution of obligate parasitism in the white rust pathogen of Arabidopsis thaliana.</title>
        <authorList>
            <person name="Kemen E."/>
            <person name="Gardiner A."/>
            <person name="Schultz-Larsen T."/>
            <person name="Kemen A.C."/>
            <person name="Balmuth A.L."/>
            <person name="Robert-Seilaniantz A."/>
            <person name="Bailey K."/>
            <person name="Holub E."/>
            <person name="Studholme D.J."/>
            <person name="Maclean D."/>
            <person name="Jones J.D."/>
        </authorList>
    </citation>
    <scope>NUCLEOTIDE SEQUENCE</scope>
</reference>
<evidence type="ECO:0000256" key="5">
    <source>
        <dbReference type="SAM" id="MobiDB-lite"/>
    </source>
</evidence>
<name>F0WFZ5_9STRA</name>
<keyword evidence="3 4" id="KW-0687">Ribonucleoprotein</keyword>
<dbReference type="PANTHER" id="PTHR14413">
    <property type="entry name" value="RIBOSOMAL PROTEIN L17"/>
    <property type="match status" value="1"/>
</dbReference>
<comment type="similarity">
    <text evidence="1 4">Belongs to the bacterial ribosomal protein bL17 family.</text>
</comment>
<evidence type="ECO:0000256" key="4">
    <source>
        <dbReference type="RuleBase" id="RU000660"/>
    </source>
</evidence>
<dbReference type="SUPFAM" id="SSF64263">
    <property type="entry name" value="Prokaryotic ribosomal protein L17"/>
    <property type="match status" value="1"/>
</dbReference>
<dbReference type="PROSITE" id="PS01167">
    <property type="entry name" value="RIBOSOMAL_L17"/>
    <property type="match status" value="1"/>
</dbReference>
<dbReference type="InterPro" id="IPR047859">
    <property type="entry name" value="Ribosomal_bL17_CS"/>
</dbReference>
<protein>
    <submittedName>
        <fullName evidence="6">50S ribosomal protein L17 putative</fullName>
    </submittedName>
</protein>
<gene>
    <name evidence="6" type="primary">AlNc14C86G5528</name>
    <name evidence="6" type="ORF">ALNC14_062720</name>
</gene>
<reference evidence="6" key="2">
    <citation type="submission" date="2011-02" db="EMBL/GenBank/DDBJ databases">
        <authorList>
            <person name="MacLean D."/>
        </authorList>
    </citation>
    <scope>NUCLEOTIDE SEQUENCE</scope>
</reference>
<evidence type="ECO:0000256" key="2">
    <source>
        <dbReference type="ARBA" id="ARBA00022980"/>
    </source>
</evidence>
<dbReference type="GO" id="GO:0006412">
    <property type="term" value="P:translation"/>
    <property type="evidence" value="ECO:0007669"/>
    <property type="project" value="InterPro"/>
</dbReference>
<dbReference type="Pfam" id="PF01196">
    <property type="entry name" value="Ribosomal_L17"/>
    <property type="match status" value="1"/>
</dbReference>
<keyword evidence="2 4" id="KW-0689">Ribosomal protein</keyword>